<proteinExistence type="inferred from homology"/>
<dbReference type="InterPro" id="IPR004474">
    <property type="entry name" value="LytR_CpsA_psr"/>
</dbReference>
<protein>
    <submittedName>
        <fullName evidence="6">LCP family protein</fullName>
    </submittedName>
</protein>
<dbReference type="Gene3D" id="3.40.630.190">
    <property type="entry name" value="LCP protein"/>
    <property type="match status" value="1"/>
</dbReference>
<keyword evidence="7" id="KW-1185">Reference proteome</keyword>
<organism evidence="6 7">
    <name type="scientific">Streptomyces sp. 900105245</name>
    <dbReference type="NCBI Taxonomy" id="3154379"/>
    <lineage>
        <taxon>Bacteria</taxon>
        <taxon>Bacillati</taxon>
        <taxon>Actinomycetota</taxon>
        <taxon>Actinomycetes</taxon>
        <taxon>Kitasatosporales</taxon>
        <taxon>Streptomycetaceae</taxon>
        <taxon>Streptomyces</taxon>
    </lineage>
</organism>
<evidence type="ECO:0000256" key="2">
    <source>
        <dbReference type="SAM" id="MobiDB-lite"/>
    </source>
</evidence>
<dbReference type="PANTHER" id="PTHR33392:SF6">
    <property type="entry name" value="POLYISOPRENYL-TEICHOIC ACID--PEPTIDOGLYCAN TEICHOIC ACID TRANSFERASE TAGU"/>
    <property type="match status" value="1"/>
</dbReference>
<feature type="domain" description="Cell envelope-related transcriptional attenuator" evidence="4">
    <location>
        <begin position="156"/>
        <end position="320"/>
    </location>
</feature>
<feature type="compositionally biased region" description="Basic residues" evidence="2">
    <location>
        <begin position="60"/>
        <end position="77"/>
    </location>
</feature>
<evidence type="ECO:0000313" key="6">
    <source>
        <dbReference type="EMBL" id="MER6433812.1"/>
    </source>
</evidence>
<dbReference type="PANTHER" id="PTHR33392">
    <property type="entry name" value="POLYISOPRENYL-TEICHOIC ACID--PEPTIDOGLYCAN TEICHOIC ACID TRANSFERASE TAGU"/>
    <property type="match status" value="1"/>
</dbReference>
<evidence type="ECO:0000259" key="4">
    <source>
        <dbReference type="Pfam" id="PF03816"/>
    </source>
</evidence>
<dbReference type="Proteomes" id="UP001470023">
    <property type="component" value="Unassembled WGS sequence"/>
</dbReference>
<comment type="caution">
    <text evidence="6">The sequence shown here is derived from an EMBL/GenBank/DDBJ whole genome shotgun (WGS) entry which is preliminary data.</text>
</comment>
<reference evidence="6 7" key="1">
    <citation type="submission" date="2024-06" db="EMBL/GenBank/DDBJ databases">
        <title>The Natural Products Discovery Center: Release of the First 8490 Sequenced Strains for Exploring Actinobacteria Biosynthetic Diversity.</title>
        <authorList>
            <person name="Kalkreuter E."/>
            <person name="Kautsar S.A."/>
            <person name="Yang D."/>
            <person name="Bader C.D."/>
            <person name="Teijaro C.N."/>
            <person name="Fluegel L."/>
            <person name="Davis C.M."/>
            <person name="Simpson J.R."/>
            <person name="Lauterbach L."/>
            <person name="Steele A.D."/>
            <person name="Gui C."/>
            <person name="Meng S."/>
            <person name="Li G."/>
            <person name="Viehrig K."/>
            <person name="Ye F."/>
            <person name="Su P."/>
            <person name="Kiefer A.F."/>
            <person name="Nichols A."/>
            <person name="Cepeda A.J."/>
            <person name="Yan W."/>
            <person name="Fan B."/>
            <person name="Jiang Y."/>
            <person name="Adhikari A."/>
            <person name="Zheng C.-J."/>
            <person name="Schuster L."/>
            <person name="Cowan T.M."/>
            <person name="Smanski M.J."/>
            <person name="Chevrette M.G."/>
            <person name="De Carvalho L.P.S."/>
            <person name="Shen B."/>
        </authorList>
    </citation>
    <scope>NUCLEOTIDE SEQUENCE [LARGE SCALE GENOMIC DNA]</scope>
    <source>
        <strain evidence="6 7">NPDC001166</strain>
    </source>
</reference>
<dbReference type="InterPro" id="IPR027381">
    <property type="entry name" value="LytR/CpsA/Psr_C"/>
</dbReference>
<keyword evidence="3" id="KW-1133">Transmembrane helix</keyword>
<keyword evidence="3" id="KW-0472">Membrane</keyword>
<comment type="similarity">
    <text evidence="1">Belongs to the LytR/CpsA/Psr (LCP) family.</text>
</comment>
<sequence>MDAPFRGSGDDIDPADQWVLNPRTGEYELRQPDPATERPAVPGPRTAPEPGAAPEPAVPGRRRTTGRGQRKAKKKSTGKRILLWTGGTLAFVLVAGAGAAYLYLKHLDDNITTTDTAGATSDSFSKDKAFSILVIGTDKRTGKGDAGYGDANSLGHADTNILLHVSKDRSNATALSIPRDLVTDIPDCPTRQQDGSLKTVPGTRNIRFNESLGQLGRDPGCTVRTVKALGGGLEVDHFMMADFNAVKTLTTAVGGVEVCLDHAVKDTKSHLDLPAGPSKVEGEQALAFVRTRHSWANQSDLDRIKVQQQFLGSLFRKMKSDDTLTSPTRLMGLAETATKALTVDKGIGHITTLKDVALELKKVPPKNITFLTLPVKDNPADGAFHKTVIVDPVPAGQIFTMIKDDASFTEVKKKQKAKEAARLKGPRSAAADVRVDLYNAGAPGGSAQTTLTWLQTEKGVAKASQLGNAGAGQKRTTLGYAPAQAAQARELADLMGLPASALKPGRSETNAQGLPAMVLRLGADFKGAGVPLTGPAKAPAVPKTTADQVKCAS</sequence>
<dbReference type="Pfam" id="PF03816">
    <property type="entry name" value="LytR_cpsA_psr"/>
    <property type="match status" value="1"/>
</dbReference>
<evidence type="ECO:0000256" key="1">
    <source>
        <dbReference type="ARBA" id="ARBA00006068"/>
    </source>
</evidence>
<evidence type="ECO:0000259" key="5">
    <source>
        <dbReference type="Pfam" id="PF13399"/>
    </source>
</evidence>
<dbReference type="Pfam" id="PF13399">
    <property type="entry name" value="LytR_C"/>
    <property type="match status" value="1"/>
</dbReference>
<name>A0ABV1UJA8_9ACTN</name>
<feature type="domain" description="LytR/CpsA/Psr regulator C-terminal" evidence="5">
    <location>
        <begin position="432"/>
        <end position="525"/>
    </location>
</feature>
<feature type="transmembrane region" description="Helical" evidence="3">
    <location>
        <begin position="81"/>
        <end position="104"/>
    </location>
</feature>
<gene>
    <name evidence="6" type="ORF">ABT272_39825</name>
</gene>
<keyword evidence="3" id="KW-0812">Transmembrane</keyword>
<dbReference type="NCBIfam" id="TIGR00350">
    <property type="entry name" value="lytR_cpsA_psr"/>
    <property type="match status" value="1"/>
</dbReference>
<evidence type="ECO:0000313" key="7">
    <source>
        <dbReference type="Proteomes" id="UP001470023"/>
    </source>
</evidence>
<accession>A0ABV1UJA8</accession>
<evidence type="ECO:0000256" key="3">
    <source>
        <dbReference type="SAM" id="Phobius"/>
    </source>
</evidence>
<feature type="region of interest" description="Disordered" evidence="2">
    <location>
        <begin position="1"/>
        <end position="77"/>
    </location>
</feature>
<dbReference type="RefSeq" id="WP_352065817.1">
    <property type="nucleotide sequence ID" value="NZ_JBEPAB010000042.1"/>
</dbReference>
<dbReference type="EMBL" id="JBEPAZ010000070">
    <property type="protein sequence ID" value="MER6433812.1"/>
    <property type="molecule type" value="Genomic_DNA"/>
</dbReference>
<dbReference type="InterPro" id="IPR050922">
    <property type="entry name" value="LytR/CpsA/Psr_CW_biosynth"/>
</dbReference>
<feature type="compositionally biased region" description="Pro residues" evidence="2">
    <location>
        <begin position="41"/>
        <end position="57"/>
    </location>
</feature>